<dbReference type="InterPro" id="IPR002523">
    <property type="entry name" value="MgTranspt_CorA/ZnTranspt_ZntB"/>
</dbReference>
<evidence type="ECO:0000313" key="13">
    <source>
        <dbReference type="EMBL" id="KAI3430656.1"/>
    </source>
</evidence>
<keyword evidence="5 10" id="KW-0460">Magnesium</keyword>
<dbReference type="OrthoDB" id="10251508at2759"/>
<name>A0A9D4TP35_CHLVU</name>
<evidence type="ECO:0000256" key="11">
    <source>
        <dbReference type="SAM" id="Coils"/>
    </source>
</evidence>
<keyword evidence="14" id="KW-1185">Reference proteome</keyword>
<feature type="region of interest" description="Disordered" evidence="12">
    <location>
        <begin position="1"/>
        <end position="24"/>
    </location>
</feature>
<dbReference type="CDD" id="cd12823">
    <property type="entry name" value="Mrs2_Mfm1p-like"/>
    <property type="match status" value="1"/>
</dbReference>
<evidence type="ECO:0000256" key="4">
    <source>
        <dbReference type="ARBA" id="ARBA00022692"/>
    </source>
</evidence>
<dbReference type="GO" id="GO:0015095">
    <property type="term" value="F:magnesium ion transmembrane transporter activity"/>
    <property type="evidence" value="ECO:0007669"/>
    <property type="project" value="TreeGrafter"/>
</dbReference>
<dbReference type="EMBL" id="SIDB01000007">
    <property type="protein sequence ID" value="KAI3430656.1"/>
    <property type="molecule type" value="Genomic_DNA"/>
</dbReference>
<feature type="compositionally biased region" description="Gly residues" evidence="12">
    <location>
        <begin position="448"/>
        <end position="457"/>
    </location>
</feature>
<dbReference type="Pfam" id="PF22099">
    <property type="entry name" value="MRS2-like"/>
    <property type="match status" value="2"/>
</dbReference>
<dbReference type="Pfam" id="PF01544">
    <property type="entry name" value="CorA"/>
    <property type="match status" value="1"/>
</dbReference>
<feature type="compositionally biased region" description="Acidic residues" evidence="12">
    <location>
        <begin position="283"/>
        <end position="294"/>
    </location>
</feature>
<evidence type="ECO:0000256" key="10">
    <source>
        <dbReference type="RuleBase" id="RU366041"/>
    </source>
</evidence>
<keyword evidence="9 10" id="KW-0472">Membrane</keyword>
<dbReference type="GO" id="GO:0016020">
    <property type="term" value="C:membrane"/>
    <property type="evidence" value="ECO:0007669"/>
    <property type="project" value="UniProtKB-SubCell"/>
</dbReference>
<keyword evidence="11" id="KW-0175">Coiled coil</keyword>
<accession>A0A9D4TP35</accession>
<keyword evidence="7 10" id="KW-1133">Transmembrane helix</keyword>
<feature type="region of interest" description="Disordered" evidence="12">
    <location>
        <begin position="43"/>
        <end position="95"/>
    </location>
</feature>
<dbReference type="PANTHER" id="PTHR13890">
    <property type="entry name" value="RNA SPLICING PROTEIN MRS2, MITOCHONDRIAL"/>
    <property type="match status" value="1"/>
</dbReference>
<evidence type="ECO:0000256" key="5">
    <source>
        <dbReference type="ARBA" id="ARBA00022842"/>
    </source>
</evidence>
<proteinExistence type="inferred from homology"/>
<dbReference type="Proteomes" id="UP001055712">
    <property type="component" value="Unassembled WGS sequence"/>
</dbReference>
<keyword evidence="4 10" id="KW-0812">Transmembrane</keyword>
<feature type="transmembrane region" description="Helical" evidence="10">
    <location>
        <begin position="592"/>
        <end position="613"/>
    </location>
</feature>
<evidence type="ECO:0000256" key="3">
    <source>
        <dbReference type="ARBA" id="ARBA00022448"/>
    </source>
</evidence>
<comment type="subcellular location">
    <subcellularLocation>
        <location evidence="1 10">Membrane</location>
        <topology evidence="1 10">Multi-pass membrane protein</topology>
    </subcellularLocation>
</comment>
<gene>
    <name evidence="13" type="ORF">D9Q98_005248</name>
</gene>
<dbReference type="PANTHER" id="PTHR13890:SF0">
    <property type="entry name" value="MAGNESIUM TRANSPORTER MRS2 HOMOLOG, MITOCHONDRIAL"/>
    <property type="match status" value="1"/>
</dbReference>
<comment type="caution">
    <text evidence="13">The sequence shown here is derived from an EMBL/GenBank/DDBJ whole genome shotgun (WGS) entry which is preliminary data.</text>
</comment>
<keyword evidence="3 10" id="KW-0813">Transport</keyword>
<evidence type="ECO:0000256" key="8">
    <source>
        <dbReference type="ARBA" id="ARBA00023065"/>
    </source>
</evidence>
<evidence type="ECO:0000256" key="1">
    <source>
        <dbReference type="ARBA" id="ARBA00004141"/>
    </source>
</evidence>
<reference evidence="13" key="1">
    <citation type="journal article" date="2019" name="Plant J.">
        <title>Chlorella vulgaris genome assembly and annotation reveals the molecular basis for metabolic acclimation to high light conditions.</title>
        <authorList>
            <person name="Cecchin M."/>
            <person name="Marcolungo L."/>
            <person name="Rossato M."/>
            <person name="Girolomoni L."/>
            <person name="Cosentino E."/>
            <person name="Cuine S."/>
            <person name="Li-Beisson Y."/>
            <person name="Delledonne M."/>
            <person name="Ballottari M."/>
        </authorList>
    </citation>
    <scope>NUCLEOTIDE SEQUENCE</scope>
    <source>
        <strain evidence="13">211/11P</strain>
    </source>
</reference>
<evidence type="ECO:0000256" key="12">
    <source>
        <dbReference type="SAM" id="MobiDB-lite"/>
    </source>
</evidence>
<feature type="compositionally biased region" description="Basic residues" evidence="12">
    <location>
        <begin position="259"/>
        <end position="271"/>
    </location>
</feature>
<sequence length="622" mass="67931">MKACPAALGTPPGAPSNLRWSSDRQPALRGAFSLPLKQRRRLAADMLCRTSEQHGGQPPSGPQHGSLGLSQQDEAPSSGAHASNGSGKAVNGSIGGNGAAARTSLPTETFKQLRHAVLTSLDIADNAENPSDYEDGGLETQENIALESCPSAKEVGKSVFETLRIDQAGKTRRVYVRRRDLIRAHGLQPRDLRRVDPSLSPTKVSPSVTIKEECVLLNIGGVRAVITDDKCLLFEPTSPSSRKFLEIVMPKIQAAVAASKRRAAMRRRNNKQRGGGSSSQDQQADDGDSSDGLEDYYSGGGSDGMEDDQRIFPFELEMLEGALMVATGKLDAELVAATRRVSSMLQKLPREITPVNLEELRRVKQLLVELESKSENMRDLLEELMDDEEEFIQLNLSSRPKREERRKQRERERLEREIEQELADRVAAAEAAAGGGGGAATASSSAAGGRGEGGGGLRKPKSRSERIQQLRQRGDDSGKGEGEEDGGGYQDAQDALEEMIEEEEEERELEEVEDLLEYYLQRAANTQSEAERLLAGARDLEESISVSLSARRFEVNRLELLLSIASFAAALGAMVAGIFGMNLRSTLEMSVVGFWGTTAMIVLGAYWVFYVILKYTRRKRIL</sequence>
<reference evidence="13" key="2">
    <citation type="submission" date="2020-11" db="EMBL/GenBank/DDBJ databases">
        <authorList>
            <person name="Cecchin M."/>
            <person name="Marcolungo L."/>
            <person name="Rossato M."/>
            <person name="Girolomoni L."/>
            <person name="Cosentino E."/>
            <person name="Cuine S."/>
            <person name="Li-Beisson Y."/>
            <person name="Delledonne M."/>
            <person name="Ballottari M."/>
        </authorList>
    </citation>
    <scope>NUCLEOTIDE SEQUENCE</scope>
    <source>
        <strain evidence="13">211/11P</strain>
        <tissue evidence="13">Whole cell</tissue>
    </source>
</reference>
<feature type="region of interest" description="Disordered" evidence="12">
    <location>
        <begin position="434"/>
        <end position="489"/>
    </location>
</feature>
<evidence type="ECO:0000256" key="6">
    <source>
        <dbReference type="ARBA" id="ARBA00022946"/>
    </source>
</evidence>
<keyword evidence="6" id="KW-0809">Transit peptide</keyword>
<protein>
    <recommendedName>
        <fullName evidence="10">Magnesium transporter</fullName>
    </recommendedName>
</protein>
<evidence type="ECO:0000256" key="2">
    <source>
        <dbReference type="ARBA" id="ARBA00007535"/>
    </source>
</evidence>
<feature type="region of interest" description="Disordered" evidence="12">
    <location>
        <begin position="259"/>
        <end position="305"/>
    </location>
</feature>
<feature type="transmembrane region" description="Helical" evidence="10">
    <location>
        <begin position="560"/>
        <end position="580"/>
    </location>
</feature>
<feature type="compositionally biased region" description="Basic and acidic residues" evidence="12">
    <location>
        <begin position="462"/>
        <end position="481"/>
    </location>
</feature>
<evidence type="ECO:0000256" key="7">
    <source>
        <dbReference type="ARBA" id="ARBA00022989"/>
    </source>
</evidence>
<keyword evidence="8 10" id="KW-0406">Ion transport</keyword>
<organism evidence="13 14">
    <name type="scientific">Chlorella vulgaris</name>
    <name type="common">Green alga</name>
    <dbReference type="NCBI Taxonomy" id="3077"/>
    <lineage>
        <taxon>Eukaryota</taxon>
        <taxon>Viridiplantae</taxon>
        <taxon>Chlorophyta</taxon>
        <taxon>core chlorophytes</taxon>
        <taxon>Trebouxiophyceae</taxon>
        <taxon>Chlorellales</taxon>
        <taxon>Chlorellaceae</taxon>
        <taxon>Chlorella clade</taxon>
        <taxon>Chlorella</taxon>
    </lineage>
</organism>
<evidence type="ECO:0000256" key="9">
    <source>
        <dbReference type="ARBA" id="ARBA00023136"/>
    </source>
</evidence>
<dbReference type="Gene3D" id="2.40.128.330">
    <property type="match status" value="1"/>
</dbReference>
<comment type="similarity">
    <text evidence="2 10">Belongs to the CorA metal ion transporter (MIT) (TC 1.A.35.5) family.</text>
</comment>
<feature type="coiled-coil region" evidence="11">
    <location>
        <begin position="360"/>
        <end position="431"/>
    </location>
</feature>
<dbReference type="Gene3D" id="1.20.58.340">
    <property type="entry name" value="Magnesium transport protein CorA, transmembrane region"/>
    <property type="match status" value="1"/>
</dbReference>
<dbReference type="InterPro" id="IPR039204">
    <property type="entry name" value="MRS2-like"/>
</dbReference>
<feature type="coiled-coil region" evidence="11">
    <location>
        <begin position="489"/>
        <end position="543"/>
    </location>
</feature>
<comment type="function">
    <text evidence="10">Magnesium transporter that may mediate the influx of magnesium.</text>
</comment>
<evidence type="ECO:0000313" key="14">
    <source>
        <dbReference type="Proteomes" id="UP001055712"/>
    </source>
</evidence>
<feature type="compositionally biased region" description="Low complexity" evidence="12">
    <location>
        <begin position="53"/>
        <end position="72"/>
    </location>
</feature>
<dbReference type="AlphaFoldDB" id="A0A9D4TP35"/>